<gene>
    <name evidence="2" type="ORF">A245_44765</name>
</gene>
<name>A0A656JJH8_PSESF</name>
<organism evidence="2 3">
    <name type="scientific">Pseudomonas syringae pv. actinidiae ICMP 19096</name>
    <dbReference type="NCBI Taxonomy" id="1194405"/>
    <lineage>
        <taxon>Bacteria</taxon>
        <taxon>Pseudomonadati</taxon>
        <taxon>Pseudomonadota</taxon>
        <taxon>Gammaproteobacteria</taxon>
        <taxon>Pseudomonadales</taxon>
        <taxon>Pseudomonadaceae</taxon>
        <taxon>Pseudomonas</taxon>
        <taxon>Pseudomonas syringae</taxon>
    </lineage>
</organism>
<feature type="compositionally biased region" description="Acidic residues" evidence="1">
    <location>
        <begin position="75"/>
        <end position="84"/>
    </location>
</feature>
<feature type="non-terminal residue" evidence="2">
    <location>
        <position position="1"/>
    </location>
</feature>
<sequence length="102" mass="11411">IGSRLHRLGQLRILITAGRSFPRPTARKGDIKVRMVALKEFRYAGKQLAAGDSFDAGEKDVKVLRAIKNARMDTDEPAPPDLTEDPSSSKKRAYKRRDMTAE</sequence>
<protein>
    <submittedName>
        <fullName evidence="2">Uncharacterized protein</fullName>
    </submittedName>
</protein>
<evidence type="ECO:0000313" key="2">
    <source>
        <dbReference type="EMBL" id="EPN31498.1"/>
    </source>
</evidence>
<proteinExistence type="predicted"/>
<reference evidence="2 3" key="1">
    <citation type="journal article" date="2013" name="PLoS Pathog.">
        <title>Genomic analysis of the Kiwifruit pathogen Pseudomonas syringae pv. actinidiae provides insight into the origins of an emergent plant disease.</title>
        <authorList>
            <person name="McCann H.C."/>
            <person name="Rikkerink E.H."/>
            <person name="Bertels F."/>
            <person name="Fiers M."/>
            <person name="Lu A."/>
            <person name="Rees-George J."/>
            <person name="Andersen M.T."/>
            <person name="Gleave A.P."/>
            <person name="Haubold B."/>
            <person name="Wohlers M.W."/>
            <person name="Guttman D.S."/>
            <person name="Wang P.W."/>
            <person name="Straub C."/>
            <person name="Vanneste J.L."/>
            <person name="Rainey P.B."/>
            <person name="Templeton M.D."/>
        </authorList>
    </citation>
    <scope>NUCLEOTIDE SEQUENCE [LARGE SCALE GENOMIC DNA]</scope>
    <source>
        <strain evidence="2 3">ICMP 19096</strain>
    </source>
</reference>
<comment type="caution">
    <text evidence="2">The sequence shown here is derived from an EMBL/GenBank/DDBJ whole genome shotgun (WGS) entry which is preliminary data.</text>
</comment>
<feature type="region of interest" description="Disordered" evidence="1">
    <location>
        <begin position="69"/>
        <end position="102"/>
    </location>
</feature>
<evidence type="ECO:0000256" key="1">
    <source>
        <dbReference type="SAM" id="MobiDB-lite"/>
    </source>
</evidence>
<dbReference type="EMBL" id="AOKF01003792">
    <property type="protein sequence ID" value="EPN31498.1"/>
    <property type="molecule type" value="Genomic_DNA"/>
</dbReference>
<dbReference type="AlphaFoldDB" id="A0A656JJH8"/>
<dbReference type="Proteomes" id="UP000018849">
    <property type="component" value="Unassembled WGS sequence"/>
</dbReference>
<evidence type="ECO:0000313" key="3">
    <source>
        <dbReference type="Proteomes" id="UP000018849"/>
    </source>
</evidence>
<accession>A0A656JJH8</accession>